<dbReference type="RefSeq" id="WP_282316997.1">
    <property type="nucleotide sequence ID" value="NZ_JARBWL010000002.1"/>
</dbReference>
<proteinExistence type="predicted"/>
<evidence type="ECO:0008006" key="5">
    <source>
        <dbReference type="Google" id="ProtNLM"/>
    </source>
</evidence>
<evidence type="ECO:0000313" key="3">
    <source>
        <dbReference type="EMBL" id="MDI2594759.1"/>
    </source>
</evidence>
<keyword evidence="2" id="KW-0472">Membrane</keyword>
<evidence type="ECO:0000313" key="4">
    <source>
        <dbReference type="Proteomes" id="UP001159100"/>
    </source>
</evidence>
<feature type="region of interest" description="Disordered" evidence="1">
    <location>
        <begin position="132"/>
        <end position="158"/>
    </location>
</feature>
<evidence type="ECO:0000256" key="1">
    <source>
        <dbReference type="SAM" id="MobiDB-lite"/>
    </source>
</evidence>
<name>A0ABT6QV51_9PSED</name>
<evidence type="ECO:0000256" key="2">
    <source>
        <dbReference type="SAM" id="Phobius"/>
    </source>
</evidence>
<organism evidence="3 4">
    <name type="scientific">Pseudomonas fungipugnans</name>
    <dbReference type="NCBI Taxonomy" id="3024217"/>
    <lineage>
        <taxon>Bacteria</taxon>
        <taxon>Pseudomonadati</taxon>
        <taxon>Pseudomonadota</taxon>
        <taxon>Gammaproteobacteria</taxon>
        <taxon>Pseudomonadales</taxon>
        <taxon>Pseudomonadaceae</taxon>
        <taxon>Pseudomonas</taxon>
    </lineage>
</organism>
<keyword evidence="2" id="KW-1133">Transmembrane helix</keyword>
<comment type="caution">
    <text evidence="3">The sequence shown here is derived from an EMBL/GenBank/DDBJ whole genome shotgun (WGS) entry which is preliminary data.</text>
</comment>
<keyword evidence="2" id="KW-0812">Transmembrane</keyword>
<protein>
    <recommendedName>
        <fullName evidence="5">Anti-sigma factor</fullName>
    </recommendedName>
</protein>
<reference evidence="3 4" key="1">
    <citation type="submission" date="2023-02" db="EMBL/GenBank/DDBJ databases">
        <title>Pseudomonas chrutzelriedensis sp. nov., a potently antifungal strain isolated from moss.</title>
        <authorList>
            <person name="Schnyder A."/>
            <person name="Kalawong R."/>
            <person name="Eberl L."/>
            <person name="Agnoli K."/>
        </authorList>
    </citation>
    <scope>NUCLEOTIDE SEQUENCE [LARGE SCALE GENOMIC DNA]</scope>
    <source>
        <strain evidence="3 4">681</strain>
    </source>
</reference>
<dbReference type="EMBL" id="JARBWL010000002">
    <property type="protein sequence ID" value="MDI2594759.1"/>
    <property type="molecule type" value="Genomic_DNA"/>
</dbReference>
<sequence length="254" mass="25737">MRKPWIALKALLQELFSMNSPEPKPLLALNPDSKYKSLGTLSKTVIATALLVAAVSGAALFMSGSGFFAAPQGDSVSSAEQQARIAALNALGALSLAIVPAADVPAALQSMHLDPSATAALVTELAPHLPVAPGNTPSADVQQVPGGAVPDSSALPSPATEPSIRFAWVTLWDSDVEDGDAVRIQSGGYLRTVMLTKQGITFAIPVPADGKIALTGVQDGDGGGITVGLGSGGVKAVLPIMSVGQILTLNVKAN</sequence>
<accession>A0ABT6QV51</accession>
<feature type="transmembrane region" description="Helical" evidence="2">
    <location>
        <begin position="41"/>
        <end position="62"/>
    </location>
</feature>
<dbReference type="Proteomes" id="UP001159100">
    <property type="component" value="Unassembled WGS sequence"/>
</dbReference>
<gene>
    <name evidence="3" type="ORF">POF45_25505</name>
</gene>
<keyword evidence="4" id="KW-1185">Reference proteome</keyword>